<feature type="transmembrane region" description="Helical" evidence="1">
    <location>
        <begin position="152"/>
        <end position="173"/>
    </location>
</feature>
<keyword evidence="1" id="KW-0472">Membrane</keyword>
<feature type="transmembrane region" description="Helical" evidence="1">
    <location>
        <begin position="90"/>
        <end position="112"/>
    </location>
</feature>
<name>A0ABD6BP32_9EURY</name>
<keyword evidence="3" id="KW-1185">Reference proteome</keyword>
<evidence type="ECO:0000256" key="1">
    <source>
        <dbReference type="SAM" id="Phobius"/>
    </source>
</evidence>
<evidence type="ECO:0008006" key="4">
    <source>
        <dbReference type="Google" id="ProtNLM"/>
    </source>
</evidence>
<dbReference type="AlphaFoldDB" id="A0ABD6BP32"/>
<comment type="caution">
    <text evidence="2">The sequence shown here is derived from an EMBL/GenBank/DDBJ whole genome shotgun (WGS) entry which is preliminary data.</text>
</comment>
<feature type="transmembrane region" description="Helical" evidence="1">
    <location>
        <begin position="215"/>
        <end position="239"/>
    </location>
</feature>
<organism evidence="2 3">
    <name type="scientific">Halolamina litorea</name>
    <dbReference type="NCBI Taxonomy" id="1515593"/>
    <lineage>
        <taxon>Archaea</taxon>
        <taxon>Methanobacteriati</taxon>
        <taxon>Methanobacteriota</taxon>
        <taxon>Stenosarchaea group</taxon>
        <taxon>Halobacteria</taxon>
        <taxon>Halobacteriales</taxon>
        <taxon>Haloferacaceae</taxon>
    </lineage>
</organism>
<protein>
    <recommendedName>
        <fullName evidence="4">Yip1 domain-containing protein</fullName>
    </recommendedName>
</protein>
<sequence length="256" mass="26885">MQGQRTGLIDAIRIDVARLHATWMELLFPRQLNPSSVLGRWQPESGAQKVSYYGWAALGLPLVVIGYPLLLLGFATRYYAGKLDSATTRLGIVGVVGLAAVVWGLLTVGAWLRQFSTDGLIAVAAAGGVATVAAALAYVFSSRGGRLTSVLFAYPAAMTALFLPPVVAALYSPALAGVLTGSTNLAIWILDNVLTVGGLNQIIRDNFALRGPAYVAMWFGIAVPLGWLLGGVVALADVIRPKGDETSSRSGTPGQF</sequence>
<dbReference type="Proteomes" id="UP001597139">
    <property type="component" value="Unassembled WGS sequence"/>
</dbReference>
<reference evidence="2 3" key="1">
    <citation type="journal article" date="2019" name="Int. J. Syst. Evol. Microbiol.">
        <title>The Global Catalogue of Microorganisms (GCM) 10K type strain sequencing project: providing services to taxonomists for standard genome sequencing and annotation.</title>
        <authorList>
            <consortium name="The Broad Institute Genomics Platform"/>
            <consortium name="The Broad Institute Genome Sequencing Center for Infectious Disease"/>
            <person name="Wu L."/>
            <person name="Ma J."/>
        </authorList>
    </citation>
    <scope>NUCLEOTIDE SEQUENCE [LARGE SCALE GENOMIC DNA]</scope>
    <source>
        <strain evidence="2 3">CGMCC 1.12859</strain>
    </source>
</reference>
<dbReference type="EMBL" id="JBHUCZ010000001">
    <property type="protein sequence ID" value="MFD1566746.1"/>
    <property type="molecule type" value="Genomic_DNA"/>
</dbReference>
<keyword evidence="1" id="KW-0812">Transmembrane</keyword>
<dbReference type="RefSeq" id="WP_267646037.1">
    <property type="nucleotide sequence ID" value="NZ_JANHGR010000001.1"/>
</dbReference>
<evidence type="ECO:0000313" key="3">
    <source>
        <dbReference type="Proteomes" id="UP001597139"/>
    </source>
</evidence>
<gene>
    <name evidence="2" type="ORF">ACFSAU_04510</name>
</gene>
<accession>A0ABD6BP32</accession>
<evidence type="ECO:0000313" key="2">
    <source>
        <dbReference type="EMBL" id="MFD1566746.1"/>
    </source>
</evidence>
<feature type="transmembrane region" description="Helical" evidence="1">
    <location>
        <begin position="119"/>
        <end position="140"/>
    </location>
</feature>
<proteinExistence type="predicted"/>
<keyword evidence="1" id="KW-1133">Transmembrane helix</keyword>
<feature type="transmembrane region" description="Helical" evidence="1">
    <location>
        <begin position="50"/>
        <end position="70"/>
    </location>
</feature>
<feature type="transmembrane region" description="Helical" evidence="1">
    <location>
        <begin position="185"/>
        <end position="203"/>
    </location>
</feature>